<dbReference type="Gene3D" id="3.10.129.10">
    <property type="entry name" value="Hotdog Thioesterase"/>
    <property type="match status" value="1"/>
</dbReference>
<dbReference type="CDD" id="cd03443">
    <property type="entry name" value="PaaI_thioesterase"/>
    <property type="match status" value="1"/>
</dbReference>
<dbReference type="AlphaFoldDB" id="A0A2T6ZH75"/>
<name>A0A2T6ZH75_TUBBO</name>
<dbReference type="Pfam" id="PF03061">
    <property type="entry name" value="4HBT"/>
    <property type="match status" value="1"/>
</dbReference>
<comment type="caution">
    <text evidence="2">The sequence shown here is derived from an EMBL/GenBank/DDBJ whole genome shotgun (WGS) entry which is preliminary data.</text>
</comment>
<dbReference type="OrthoDB" id="506431at2759"/>
<proteinExistence type="predicted"/>
<sequence>MNRIFRSTAARPRLYIQPLPSLLAPYARHSFATAASAPRSVLWYARLGTVLVAHGLLWSFLGTYIVEQTIPLAKGLRSTPITDSDDATVFERAADNNRTVQILRSNPDYEENRPWSSLTDEERKKKLTTGLLAGNGKIQYSRVWVNRNDGSTVLVLGLGRKLAGYPETIHGGLIATIMDEALGRTALNVLPTRNVVTARLTLTYKRPTMAQRPSGLRPSPKEFVVLRTWVVEHTDRKATVQGRLEDGEGRALVESDAVFVVPKGWKLAELPRGV</sequence>
<keyword evidence="3" id="KW-1185">Reference proteome</keyword>
<dbReference type="PANTHER" id="PTHR47260">
    <property type="entry name" value="UPF0644 PROTEIN PB2B4.06"/>
    <property type="match status" value="1"/>
</dbReference>
<reference evidence="2 3" key="1">
    <citation type="submission" date="2017-04" db="EMBL/GenBank/DDBJ databases">
        <title>Draft genome sequence of Tuber borchii Vittad., a whitish edible truffle.</title>
        <authorList>
            <consortium name="DOE Joint Genome Institute"/>
            <person name="Murat C."/>
            <person name="Kuo A."/>
            <person name="Barry K.W."/>
            <person name="Clum A."/>
            <person name="Dockter R.B."/>
            <person name="Fauchery L."/>
            <person name="Iotti M."/>
            <person name="Kohler A."/>
            <person name="Labutti K."/>
            <person name="Lindquist E.A."/>
            <person name="Lipzen A."/>
            <person name="Ohm R.A."/>
            <person name="Wang M."/>
            <person name="Grigoriev I.V."/>
            <person name="Zambonelli A."/>
            <person name="Martin F.M."/>
        </authorList>
    </citation>
    <scope>NUCLEOTIDE SEQUENCE [LARGE SCALE GENOMIC DNA]</scope>
    <source>
        <strain evidence="2 3">Tbo3840</strain>
    </source>
</reference>
<protein>
    <submittedName>
        <fullName evidence="2">HotDog domain-containing protein</fullName>
    </submittedName>
</protein>
<gene>
    <name evidence="2" type="ORF">B9Z19DRAFT_1091875</name>
</gene>
<feature type="domain" description="Thioesterase" evidence="1">
    <location>
        <begin position="168"/>
        <end position="208"/>
    </location>
</feature>
<dbReference type="InterPro" id="IPR029069">
    <property type="entry name" value="HotDog_dom_sf"/>
</dbReference>
<dbReference type="Proteomes" id="UP000244722">
    <property type="component" value="Unassembled WGS sequence"/>
</dbReference>
<dbReference type="SUPFAM" id="SSF54637">
    <property type="entry name" value="Thioesterase/thiol ester dehydrase-isomerase"/>
    <property type="match status" value="1"/>
</dbReference>
<organism evidence="2 3">
    <name type="scientific">Tuber borchii</name>
    <name type="common">White truffle</name>
    <dbReference type="NCBI Taxonomy" id="42251"/>
    <lineage>
        <taxon>Eukaryota</taxon>
        <taxon>Fungi</taxon>
        <taxon>Dikarya</taxon>
        <taxon>Ascomycota</taxon>
        <taxon>Pezizomycotina</taxon>
        <taxon>Pezizomycetes</taxon>
        <taxon>Pezizales</taxon>
        <taxon>Tuberaceae</taxon>
        <taxon>Tuber</taxon>
    </lineage>
</organism>
<dbReference type="InterPro" id="IPR006683">
    <property type="entry name" value="Thioestr_dom"/>
</dbReference>
<evidence type="ECO:0000313" key="3">
    <source>
        <dbReference type="Proteomes" id="UP000244722"/>
    </source>
</evidence>
<dbReference type="PANTHER" id="PTHR47260:SF1">
    <property type="entry name" value="UPF0644 PROTEIN PB2B4.06"/>
    <property type="match status" value="1"/>
</dbReference>
<dbReference type="InterPro" id="IPR052061">
    <property type="entry name" value="PTE-AB_protein"/>
</dbReference>
<accession>A0A2T6ZH75</accession>
<evidence type="ECO:0000259" key="1">
    <source>
        <dbReference type="Pfam" id="PF03061"/>
    </source>
</evidence>
<evidence type="ECO:0000313" key="2">
    <source>
        <dbReference type="EMBL" id="PUU74806.1"/>
    </source>
</evidence>
<dbReference type="EMBL" id="NESQ01000272">
    <property type="protein sequence ID" value="PUU74806.1"/>
    <property type="molecule type" value="Genomic_DNA"/>
</dbReference>
<dbReference type="STRING" id="42251.A0A2T6ZH75"/>